<protein>
    <submittedName>
        <fullName evidence="6">Putative RNA-directed DNA polymerase from transposo n BS</fullName>
    </submittedName>
</protein>
<name>A0A0A2VA26_BEABA</name>
<feature type="domain" description="Reverse transcriptase" evidence="4">
    <location>
        <begin position="1199"/>
        <end position="1471"/>
    </location>
</feature>
<comment type="caution">
    <text evidence="6">The sequence shown here is derived from an EMBL/GenBank/DDBJ whole genome shotgun (WGS) entry which is preliminary data.</text>
</comment>
<dbReference type="Proteomes" id="UP000030106">
    <property type="component" value="Unassembled WGS sequence"/>
</dbReference>
<dbReference type="Pfam" id="PF14529">
    <property type="entry name" value="Exo_endo_phos_2"/>
    <property type="match status" value="1"/>
</dbReference>
<dbReference type="CDD" id="cd01650">
    <property type="entry name" value="RT_nLTR_like"/>
    <property type="match status" value="1"/>
</dbReference>
<dbReference type="InterPro" id="IPR036691">
    <property type="entry name" value="Endo/exonu/phosph_ase_sf"/>
</dbReference>
<dbReference type="Pfam" id="PF00075">
    <property type="entry name" value="RNase_H"/>
    <property type="match status" value="1"/>
</dbReference>
<dbReference type="EMBL" id="ANFO01001312">
    <property type="protein sequence ID" value="KGQ02950.1"/>
    <property type="molecule type" value="Genomic_DNA"/>
</dbReference>
<accession>A0A0A2VA26</accession>
<dbReference type="PANTHER" id="PTHR33481">
    <property type="entry name" value="REVERSE TRANSCRIPTASE"/>
    <property type="match status" value="1"/>
</dbReference>
<dbReference type="SUPFAM" id="SSF53098">
    <property type="entry name" value="Ribonuclease H-like"/>
    <property type="match status" value="1"/>
</dbReference>
<evidence type="ECO:0000256" key="1">
    <source>
        <dbReference type="ARBA" id="ARBA00004173"/>
    </source>
</evidence>
<dbReference type="GO" id="GO:0004523">
    <property type="term" value="F:RNA-DNA hybrid ribonuclease activity"/>
    <property type="evidence" value="ECO:0007669"/>
    <property type="project" value="InterPro"/>
</dbReference>
<dbReference type="InterPro" id="IPR002156">
    <property type="entry name" value="RNaseH_domain"/>
</dbReference>
<evidence type="ECO:0000313" key="7">
    <source>
        <dbReference type="Proteomes" id="UP000030106"/>
    </source>
</evidence>
<dbReference type="GO" id="GO:0005739">
    <property type="term" value="C:mitochondrion"/>
    <property type="evidence" value="ECO:0007669"/>
    <property type="project" value="UniProtKB-SubCell"/>
</dbReference>
<dbReference type="CDD" id="cd09276">
    <property type="entry name" value="Rnase_HI_RT_non_LTR"/>
    <property type="match status" value="1"/>
</dbReference>
<keyword evidence="6" id="KW-0695">RNA-directed DNA polymerase</keyword>
<dbReference type="PANTHER" id="PTHR33481:SF1">
    <property type="entry name" value="ENDONUCLEASE_EXONUCLEASE_PHOSPHATASE DOMAIN-CONTAINING PROTEIN-RELATED"/>
    <property type="match status" value="1"/>
</dbReference>
<feature type="compositionally biased region" description="Polar residues" evidence="3">
    <location>
        <begin position="166"/>
        <end position="177"/>
    </location>
</feature>
<dbReference type="InterPro" id="IPR012337">
    <property type="entry name" value="RNaseH-like_sf"/>
</dbReference>
<feature type="compositionally biased region" description="Polar residues" evidence="3">
    <location>
        <begin position="45"/>
        <end position="57"/>
    </location>
</feature>
<dbReference type="InterPro" id="IPR000477">
    <property type="entry name" value="RT_dom"/>
</dbReference>
<evidence type="ECO:0000259" key="4">
    <source>
        <dbReference type="PROSITE" id="PS50878"/>
    </source>
</evidence>
<dbReference type="eggNOG" id="KOG1075">
    <property type="taxonomic scope" value="Eukaryota"/>
</dbReference>
<feature type="region of interest" description="Disordered" evidence="3">
    <location>
        <begin position="1"/>
        <end position="69"/>
    </location>
</feature>
<evidence type="ECO:0000256" key="2">
    <source>
        <dbReference type="ARBA" id="ARBA00023128"/>
    </source>
</evidence>
<keyword evidence="6" id="KW-0808">Transferase</keyword>
<sequence length="1968" mass="222206">MAINQSLTPATGARGLRRFPDGFHHDAQNELMRGTTPVTTRPFLPSSSPVRRSTSAARNGRGQRRLGKDVNPNANYYEILANEEDEIVDAFDAIDLESETRKIIAKEKERMTTRADVLRTFAQSIAACARKFDHGYAHTVANDFTKSLLRHWNQFLHSGEIVASSGELSQPKLQTTRKPAARPPTDDQASSRKTVSFADVTKAAAQQTPGDVRIAPTRRQPVAARNYADRRILLRLKEGSSFFEKNSFQIRLALKEKLALDTRDIQDIKPTNTGWALSARNEEIQKRIIESQGVWGPSVDLDTAEKHVAWHTYLIKDFPSELRSYDDSILDFKQTIGEEIIAQTGQTPVQWRRSSRPGSDPTKTTLIISFDRPVRGNFRLLGLGAYSFRLTKPKRLVQCQNCWLFHPPVRCTATKTCRTCGATDRDHDVERCQATPRCANCYGPHHADYEQCYARPKKVADTFHKLSKSQKIHARKLGADDYRRQNMESMAQSLNNPTAQNNNATTTGNTDVVDTEMAGTAEDSITIAQQEDYLPAAGGDEDMIDAEQEQLRNNEGAIEEEENVEIGAEEVPDGREQADEGENATEDVDEGEGTEEEGEDETDDNEDEDKDEDDNDTADERGDTRQSHQHEEQATRNSKKVPLLATSRGTGASVTNGLRRDIILKRNPITLKKRYISTHMAQQIIPSGTTNPSSDPPTGDVILARTSPRHSPPSSPPQEARRRDQTNSQPVTIRIFQANVDKGKEAHSAALQLAFLEGYSVVILQEPNTSYNKQKQLCRTQYHPGFLCFSPVDSWSTNDTRPRVMTYVKIDSKIQAEQISPTKHRDLLWVRVNGVTILNIYNRPEVKDTLKALEEWTPPENCVVAGDMNASHTSWQSDRPASQDGNRIHEWTERHDLHLLNEPDEKTTMARCKTRSSTIDLAFSNIPEASATVEVHLTTGSLHYTIGIEIPYREPARTVYGKIRVTTPDEIKAFGDHVGKAVKSLPTDVDSQAEIENMARQLQEILQNSAKACGRVSRGHRARSCPWWNQECKDAHDDLRITRRIYENQRGEEVQRARVRFCRVLRRARQNFWRKTINEVTTPGDVFKLTRWMKPKQRLQPPPIQVGDTTYSTDMEKAMALRKEKLERRDASDDITDAWQPAVSPARDIPFARTIPTKEIEKAVLHTGNTTPGSDGITTKMLQAAWSHIAQPLTTLYNACLRLGHHPSVFKVAEVVMLPKLNKRNLSDVSTWRPISLLSCLSKGLERVIARRMAYAAIKYGILHPNQAGALPKRSAVDIVVSLIYDIEKALAAGKVATLVTEDVMGAFDAILRNRMILRLRQQGWPDFLIRWIASFLLDRLASVRFQDTTTPSARLRCGLPQGSPISPILYVLITAAIYFLPGAAQRYGYADDTAMLFIGDSLEDTARQANEAIAAMESWGRGEAIHFDPKKTEVMHFSRRRADHSQSPIIHHGDKEIRAPTSMRWLGIWLDKKLTFNQHIVRWTQKARGVINHLRVMNNTVRGMSATAARRAVWSVAMPILFHGLDAWLPGLDIGGSRFKRNHISKTNLAKIQRVLNLACKMILPMWKTTPLEFLWREAGIPPANVLLRHIQERVAVRYATLDKAHPISKRLRQSQREIELNEKPLIAKRMALRHSRLLRTAYRTAKVERPRLIPQRFSDHIQVEGPRERHIKEKAVADFEQWLAGRPAGYVVFSDGSKTDTDTAGYGFAVFHHGQLLDWGSGQLGQREVFDAEIHGTLAGLKAAMQQNSRLEPITVCMDNTSVIDCIGTTAADSSRACFREFQKIGDKHPYLISVKWSPGHTGIFGNELADQLAKHGAMLPTNEHVPSVSYRKRQTNKQIATDYRAWWASVERTEYQKLGLDAELKKLPELSLPRRVLGYLLTARSQHGDFAEYHERFHPGQATLDCPCGRQKSPTHLFYCRKIPGDLRVRLAPDPETAIGKFLGRYYKVYVRIADFYYSKINKRT</sequence>
<dbReference type="SUPFAM" id="SSF56672">
    <property type="entry name" value="DNA/RNA polymerases"/>
    <property type="match status" value="1"/>
</dbReference>
<dbReference type="Gene3D" id="3.30.420.10">
    <property type="entry name" value="Ribonuclease H-like superfamily/Ribonuclease H"/>
    <property type="match status" value="1"/>
</dbReference>
<organism evidence="6 7">
    <name type="scientific">Beauveria bassiana D1-5</name>
    <dbReference type="NCBI Taxonomy" id="1245745"/>
    <lineage>
        <taxon>Eukaryota</taxon>
        <taxon>Fungi</taxon>
        <taxon>Dikarya</taxon>
        <taxon>Ascomycota</taxon>
        <taxon>Pezizomycotina</taxon>
        <taxon>Sordariomycetes</taxon>
        <taxon>Hypocreomycetidae</taxon>
        <taxon>Hypocreales</taxon>
        <taxon>Cordycipitaceae</taxon>
        <taxon>Beauveria</taxon>
    </lineage>
</organism>
<feature type="compositionally biased region" description="Basic and acidic residues" evidence="3">
    <location>
        <begin position="618"/>
        <end position="634"/>
    </location>
</feature>
<dbReference type="HOGENOM" id="CLU_000680_23_0_1"/>
<proteinExistence type="predicted"/>
<keyword evidence="2" id="KW-0496">Mitochondrion</keyword>
<dbReference type="SUPFAM" id="SSF56219">
    <property type="entry name" value="DNase I-like"/>
    <property type="match status" value="1"/>
</dbReference>
<feature type="region of interest" description="Disordered" evidence="3">
    <location>
        <begin position="685"/>
        <end position="730"/>
    </location>
</feature>
<dbReference type="PROSITE" id="PS50879">
    <property type="entry name" value="RNASE_H_1"/>
    <property type="match status" value="1"/>
</dbReference>
<reference evidence="6 7" key="1">
    <citation type="submission" date="2012-10" db="EMBL/GenBank/DDBJ databases">
        <title>Genome sequencing and analysis of entomopathogenic fungi Beauveria bassiana D1-5.</title>
        <authorList>
            <person name="Li Q."/>
            <person name="Wang L."/>
            <person name="Zhang Z."/>
            <person name="Wang Q."/>
            <person name="Ren J."/>
            <person name="Wang M."/>
            <person name="Xu W."/>
            <person name="Wang J."/>
            <person name="Lu Y."/>
            <person name="Du Q."/>
            <person name="Sun Z."/>
        </authorList>
    </citation>
    <scope>NUCLEOTIDE SEQUENCE [LARGE SCALE GENOMIC DNA]</scope>
    <source>
        <strain evidence="6 7">D1-5</strain>
    </source>
</reference>
<dbReference type="GO" id="GO:0003964">
    <property type="term" value="F:RNA-directed DNA polymerase activity"/>
    <property type="evidence" value="ECO:0007669"/>
    <property type="project" value="UniProtKB-KW"/>
</dbReference>
<dbReference type="Pfam" id="PF00078">
    <property type="entry name" value="RVT_1"/>
    <property type="match status" value="1"/>
</dbReference>
<dbReference type="InterPro" id="IPR043502">
    <property type="entry name" value="DNA/RNA_pol_sf"/>
</dbReference>
<dbReference type="PROSITE" id="PS50878">
    <property type="entry name" value="RT_POL"/>
    <property type="match status" value="1"/>
</dbReference>
<dbReference type="InterPro" id="IPR036397">
    <property type="entry name" value="RNaseH_sf"/>
</dbReference>
<evidence type="ECO:0000256" key="3">
    <source>
        <dbReference type="SAM" id="MobiDB-lite"/>
    </source>
</evidence>
<dbReference type="OrthoDB" id="4867810at2759"/>
<evidence type="ECO:0000313" key="6">
    <source>
        <dbReference type="EMBL" id="KGQ02950.1"/>
    </source>
</evidence>
<feature type="compositionally biased region" description="Basic and acidic residues" evidence="3">
    <location>
        <begin position="18"/>
        <end position="28"/>
    </location>
</feature>
<comment type="subcellular location">
    <subcellularLocation>
        <location evidence="1">Mitochondrion</location>
    </subcellularLocation>
</comment>
<feature type="region of interest" description="Disordered" evidence="3">
    <location>
        <begin position="166"/>
        <end position="194"/>
    </location>
</feature>
<evidence type="ECO:0000259" key="5">
    <source>
        <dbReference type="PROSITE" id="PS50879"/>
    </source>
</evidence>
<feature type="compositionally biased region" description="Acidic residues" evidence="3">
    <location>
        <begin position="579"/>
        <end position="617"/>
    </location>
</feature>
<dbReference type="Gene3D" id="3.60.10.10">
    <property type="entry name" value="Endonuclease/exonuclease/phosphatase"/>
    <property type="match status" value="1"/>
</dbReference>
<dbReference type="GO" id="GO:0003676">
    <property type="term" value="F:nucleic acid binding"/>
    <property type="evidence" value="ECO:0007669"/>
    <property type="project" value="InterPro"/>
</dbReference>
<feature type="domain" description="RNase H type-1" evidence="5">
    <location>
        <begin position="1688"/>
        <end position="1821"/>
    </location>
</feature>
<keyword evidence="6" id="KW-0548">Nucleotidyltransferase</keyword>
<dbReference type="InterPro" id="IPR005135">
    <property type="entry name" value="Endo/exonuclease/phosphatase"/>
</dbReference>
<feature type="region of interest" description="Disordered" evidence="3">
    <location>
        <begin position="555"/>
        <end position="653"/>
    </location>
</feature>
<feature type="compositionally biased region" description="Acidic residues" evidence="3">
    <location>
        <begin position="557"/>
        <end position="571"/>
    </location>
</feature>
<gene>
    <name evidence="6" type="ORF">BBAD15_g11829</name>
</gene>